<dbReference type="Proteomes" id="UP001501523">
    <property type="component" value="Unassembled WGS sequence"/>
</dbReference>
<evidence type="ECO:0000313" key="2">
    <source>
        <dbReference type="Proteomes" id="UP001501523"/>
    </source>
</evidence>
<name>A0ABN1ICH5_9GAMM</name>
<gene>
    <name evidence="1" type="ORF">GCM10009105_04890</name>
</gene>
<dbReference type="EMBL" id="BAAAEU010000002">
    <property type="protein sequence ID" value="GAA0706677.1"/>
    <property type="molecule type" value="Genomic_DNA"/>
</dbReference>
<sequence>MLRRDSQELRFFSTITTFGTPRDVTIDELHIECCFPVDDATAALCRALARDDPGADHGHRQ</sequence>
<proteinExistence type="predicted"/>
<protein>
    <recommendedName>
        <fullName evidence="3">Transcriptional regulator</fullName>
    </recommendedName>
</protein>
<keyword evidence="2" id="KW-1185">Reference proteome</keyword>
<evidence type="ECO:0000313" key="1">
    <source>
        <dbReference type="EMBL" id="GAA0706677.1"/>
    </source>
</evidence>
<organism evidence="1 2">
    <name type="scientific">Dokdonella soli</name>
    <dbReference type="NCBI Taxonomy" id="529810"/>
    <lineage>
        <taxon>Bacteria</taxon>
        <taxon>Pseudomonadati</taxon>
        <taxon>Pseudomonadota</taxon>
        <taxon>Gammaproteobacteria</taxon>
        <taxon>Lysobacterales</taxon>
        <taxon>Rhodanobacteraceae</taxon>
        <taxon>Dokdonella</taxon>
    </lineage>
</organism>
<reference evidence="1 2" key="1">
    <citation type="journal article" date="2019" name="Int. J. Syst. Evol. Microbiol.">
        <title>The Global Catalogue of Microorganisms (GCM) 10K type strain sequencing project: providing services to taxonomists for standard genome sequencing and annotation.</title>
        <authorList>
            <consortium name="The Broad Institute Genomics Platform"/>
            <consortium name="The Broad Institute Genome Sequencing Center for Infectious Disease"/>
            <person name="Wu L."/>
            <person name="Ma J."/>
        </authorList>
    </citation>
    <scope>NUCLEOTIDE SEQUENCE [LARGE SCALE GENOMIC DNA]</scope>
    <source>
        <strain evidence="1 2">JCM 15421</strain>
    </source>
</reference>
<accession>A0ABN1ICH5</accession>
<comment type="caution">
    <text evidence="1">The sequence shown here is derived from an EMBL/GenBank/DDBJ whole genome shotgun (WGS) entry which is preliminary data.</text>
</comment>
<evidence type="ECO:0008006" key="3">
    <source>
        <dbReference type="Google" id="ProtNLM"/>
    </source>
</evidence>